<evidence type="ECO:0000256" key="3">
    <source>
        <dbReference type="SAM" id="SignalP"/>
    </source>
</evidence>
<dbReference type="PANTHER" id="PTHR10858">
    <property type="entry name" value="DEOXYRIBONUCLEASE II"/>
    <property type="match status" value="1"/>
</dbReference>
<evidence type="ECO:0000313" key="4">
    <source>
        <dbReference type="Proteomes" id="UP000887575"/>
    </source>
</evidence>
<dbReference type="CDD" id="cd09120">
    <property type="entry name" value="PLDc_DNaseII_1"/>
    <property type="match status" value="1"/>
</dbReference>
<dbReference type="GO" id="GO:0006309">
    <property type="term" value="P:apoptotic DNA fragmentation"/>
    <property type="evidence" value="ECO:0007669"/>
    <property type="project" value="TreeGrafter"/>
</dbReference>
<dbReference type="WBParaSite" id="MBELARI_LOCUS16826">
    <property type="protein sequence ID" value="MBELARI_LOCUS16826"/>
    <property type="gene ID" value="MBELARI_LOCUS16826"/>
</dbReference>
<comment type="similarity">
    <text evidence="1">Belongs to the DNase II family.</text>
</comment>
<feature type="chain" id="PRO_5042024152" evidence="3">
    <location>
        <begin position="18"/>
        <end position="362"/>
    </location>
</feature>
<evidence type="ECO:0000313" key="5">
    <source>
        <dbReference type="WBParaSite" id="MBELARI_LOCUS16826"/>
    </source>
</evidence>
<reference evidence="5" key="1">
    <citation type="submission" date="2024-02" db="UniProtKB">
        <authorList>
            <consortium name="WormBaseParasite"/>
        </authorList>
    </citation>
    <scope>IDENTIFICATION</scope>
</reference>
<dbReference type="InterPro" id="IPR004947">
    <property type="entry name" value="DNase_II"/>
</dbReference>
<protein>
    <submittedName>
        <fullName evidence="5">Deoxyribonuclease II</fullName>
    </submittedName>
</protein>
<feature type="signal peptide" evidence="3">
    <location>
        <begin position="1"/>
        <end position="17"/>
    </location>
</feature>
<dbReference type="Pfam" id="PF03265">
    <property type="entry name" value="DNase_II"/>
    <property type="match status" value="1"/>
</dbReference>
<dbReference type="AlphaFoldDB" id="A0AAF3J553"/>
<proteinExistence type="inferred from homology"/>
<accession>A0AAF3J553</accession>
<dbReference type="GO" id="GO:0004531">
    <property type="term" value="F:deoxyribonuclease II activity"/>
    <property type="evidence" value="ECO:0007669"/>
    <property type="project" value="InterPro"/>
</dbReference>
<keyword evidence="4" id="KW-1185">Reference proteome</keyword>
<keyword evidence="2" id="KW-0378">Hydrolase</keyword>
<dbReference type="PANTHER" id="PTHR10858:SF31">
    <property type="entry name" value="DEOXYRIBONUCLEASE-2"/>
    <property type="match status" value="1"/>
</dbReference>
<dbReference type="CDD" id="cd09121">
    <property type="entry name" value="PLDc_DNaseII_2"/>
    <property type="match status" value="1"/>
</dbReference>
<name>A0AAF3J553_9BILA</name>
<evidence type="ECO:0000256" key="1">
    <source>
        <dbReference type="ARBA" id="ARBA00007527"/>
    </source>
</evidence>
<evidence type="ECO:0000256" key="2">
    <source>
        <dbReference type="ARBA" id="ARBA00022801"/>
    </source>
</evidence>
<organism evidence="4 5">
    <name type="scientific">Mesorhabditis belari</name>
    <dbReference type="NCBI Taxonomy" id="2138241"/>
    <lineage>
        <taxon>Eukaryota</taxon>
        <taxon>Metazoa</taxon>
        <taxon>Ecdysozoa</taxon>
        <taxon>Nematoda</taxon>
        <taxon>Chromadorea</taxon>
        <taxon>Rhabditida</taxon>
        <taxon>Rhabditina</taxon>
        <taxon>Rhabditomorpha</taxon>
        <taxon>Rhabditoidea</taxon>
        <taxon>Rhabditidae</taxon>
        <taxon>Mesorhabditinae</taxon>
        <taxon>Mesorhabditis</taxon>
    </lineage>
</organism>
<dbReference type="Proteomes" id="UP000887575">
    <property type="component" value="Unassembled WGS sequence"/>
</dbReference>
<keyword evidence="3" id="KW-0732">Signal</keyword>
<sequence>MGLSPVIVLLVLPSIFAFSCKDQNNKDVDWFAVYKMPIEKDNTVIDIAQGLAFYYLDVNDPSQLRPSAQPLNSTNQAIANTLNQFYAVKDDKTIFHVMFNDEPYGTVSMSSQMANRVDSRIYRPELAAVQFGHTKGTLFFDGQTGVWLVHSVPKFPPPDHYQYPDSGTDYGQTMLCMTFTYAQLKDIGTQLFYNHPDIYSSNLPTSMASANPDLANLIAGKFQSGANSHSSITLTTKGGQQFKSFAKTADFNDDLYQKLLAPSLRTPFIVESWRRGSEVPLTCGDPFPVNDALTIKVGESLEFKYTKDHSKLARSALKTSPYVCIGDINRMTSQYVRGGGTTCISNDKMWNAFNVITTQNQC</sequence>